<feature type="non-terminal residue" evidence="1">
    <location>
        <position position="1"/>
    </location>
</feature>
<dbReference type="EMBL" id="UINC01106705">
    <property type="protein sequence ID" value="SVC71545.1"/>
    <property type="molecule type" value="Genomic_DNA"/>
</dbReference>
<sequence>MSDLVLKKITKVFGNSVVAVRDFDLQIESGEFMVL</sequence>
<gene>
    <name evidence="1" type="ORF">METZ01_LOCUS324399</name>
</gene>
<feature type="non-terminal residue" evidence="1">
    <location>
        <position position="35"/>
    </location>
</feature>
<accession>A0A382PFZ9</accession>
<evidence type="ECO:0000313" key="1">
    <source>
        <dbReference type="EMBL" id="SVC71545.1"/>
    </source>
</evidence>
<reference evidence="1" key="1">
    <citation type="submission" date="2018-05" db="EMBL/GenBank/DDBJ databases">
        <authorList>
            <person name="Lanie J.A."/>
            <person name="Ng W.-L."/>
            <person name="Kazmierczak K.M."/>
            <person name="Andrzejewski T.M."/>
            <person name="Davidsen T.M."/>
            <person name="Wayne K.J."/>
            <person name="Tettelin H."/>
            <person name="Glass J.I."/>
            <person name="Rusch D."/>
            <person name="Podicherti R."/>
            <person name="Tsui H.-C.T."/>
            <person name="Winkler M.E."/>
        </authorList>
    </citation>
    <scope>NUCLEOTIDE SEQUENCE</scope>
</reference>
<protein>
    <recommendedName>
        <fullName evidence="2">ABC transporter domain-containing protein</fullName>
    </recommendedName>
</protein>
<dbReference type="AlphaFoldDB" id="A0A382PFZ9"/>
<name>A0A382PFZ9_9ZZZZ</name>
<organism evidence="1">
    <name type="scientific">marine metagenome</name>
    <dbReference type="NCBI Taxonomy" id="408172"/>
    <lineage>
        <taxon>unclassified sequences</taxon>
        <taxon>metagenomes</taxon>
        <taxon>ecological metagenomes</taxon>
    </lineage>
</organism>
<proteinExistence type="predicted"/>
<evidence type="ECO:0008006" key="2">
    <source>
        <dbReference type="Google" id="ProtNLM"/>
    </source>
</evidence>